<dbReference type="Proteomes" id="UP000664807">
    <property type="component" value="Unassembled WGS sequence"/>
</dbReference>
<feature type="transmembrane region" description="Helical" evidence="5">
    <location>
        <begin position="26"/>
        <end position="43"/>
    </location>
</feature>
<feature type="transmembrane region" description="Helical" evidence="5">
    <location>
        <begin position="97"/>
        <end position="115"/>
    </location>
</feature>
<keyword evidence="3 5" id="KW-1133">Transmembrane helix</keyword>
<evidence type="ECO:0000313" key="7">
    <source>
        <dbReference type="EMBL" id="MBO0342101.1"/>
    </source>
</evidence>
<evidence type="ECO:0000256" key="5">
    <source>
        <dbReference type="SAM" id="Phobius"/>
    </source>
</evidence>
<gene>
    <name evidence="7" type="ORF">J0654_10615</name>
</gene>
<evidence type="ECO:0000313" key="8">
    <source>
        <dbReference type="Proteomes" id="UP000664807"/>
    </source>
</evidence>
<feature type="domain" description="O-antigen ligase-related" evidence="6">
    <location>
        <begin position="59"/>
        <end position="227"/>
    </location>
</feature>
<keyword evidence="8" id="KW-1185">Reference proteome</keyword>
<evidence type="ECO:0000256" key="1">
    <source>
        <dbReference type="ARBA" id="ARBA00004141"/>
    </source>
</evidence>
<comment type="subcellular location">
    <subcellularLocation>
        <location evidence="1">Membrane</location>
        <topology evidence="1">Multi-pass membrane protein</topology>
    </subcellularLocation>
</comment>
<dbReference type="EMBL" id="JAFLNM010000002">
    <property type="protein sequence ID" value="MBO0342101.1"/>
    <property type="molecule type" value="Genomic_DNA"/>
</dbReference>
<keyword evidence="2 5" id="KW-0812">Transmembrane</keyword>
<protein>
    <submittedName>
        <fullName evidence="7">O-antigen ligase family protein</fullName>
    </submittedName>
</protein>
<evidence type="ECO:0000256" key="3">
    <source>
        <dbReference type="ARBA" id="ARBA00022989"/>
    </source>
</evidence>
<reference evidence="7 8" key="1">
    <citation type="submission" date="2021-03" db="EMBL/GenBank/DDBJ databases">
        <title>Muricauda lutimaris sp. nov. and Muricauda ruestringensis sp. nov, two marine members of the Flavobacteriaceae isolated from deep sea sediments of Western Pacific.</title>
        <authorList>
            <person name="Zhao S."/>
            <person name="Liu R."/>
        </authorList>
    </citation>
    <scope>NUCLEOTIDE SEQUENCE [LARGE SCALE GENOMIC DNA]</scope>
    <source>
        <strain evidence="7 8">BC31-3-A3</strain>
    </source>
</reference>
<accession>A0ABS3FHT9</accession>
<dbReference type="Pfam" id="PF04932">
    <property type="entry name" value="Wzy_C"/>
    <property type="match status" value="1"/>
</dbReference>
<keyword evidence="4 5" id="KW-0472">Membrane</keyword>
<evidence type="ECO:0000259" key="6">
    <source>
        <dbReference type="Pfam" id="PF04932"/>
    </source>
</evidence>
<feature type="transmembrane region" description="Helical" evidence="5">
    <location>
        <begin position="211"/>
        <end position="234"/>
    </location>
</feature>
<proteinExistence type="predicted"/>
<comment type="caution">
    <text evidence="7">The sequence shown here is derived from an EMBL/GenBank/DDBJ whole genome shotgun (WGS) entry which is preliminary data.</text>
</comment>
<dbReference type="InterPro" id="IPR007016">
    <property type="entry name" value="O-antigen_ligase-rel_domated"/>
</dbReference>
<evidence type="ECO:0000256" key="2">
    <source>
        <dbReference type="ARBA" id="ARBA00022692"/>
    </source>
</evidence>
<sequence length="304" mass="34726">MAVYHIYLVVIWILDHPLNINRLRVYAGRGDVIELFGFIFIFCRKKLQINFRRRSYVNIAVVLLTISFLLYFSRTQAVAAIVIISSIYGYTKLNKKAIIVLSSFIVLAGGFFWYLNKIEIPRNAEGLEGFLYKIKIAPKEMFSTDIDVNNRAELWDKWRSYEAKMAIEQVLEDRPYILIFGKGIGALVDLKDDFMLNGKLERKIPTIHNGYAFVFFKSGILGLSLYLFVVLILYLKAYSLKRANAISIVTNNLLSGFGLYLMFTTLVVAGLYNTNSTVPLILGFILGVEHLNNLSVNEDSDNRN</sequence>
<keyword evidence="7" id="KW-0436">Ligase</keyword>
<dbReference type="GO" id="GO:0016874">
    <property type="term" value="F:ligase activity"/>
    <property type="evidence" value="ECO:0007669"/>
    <property type="project" value="UniProtKB-KW"/>
</dbReference>
<feature type="transmembrane region" description="Helical" evidence="5">
    <location>
        <begin position="254"/>
        <end position="272"/>
    </location>
</feature>
<dbReference type="RefSeq" id="WP_207028734.1">
    <property type="nucleotide sequence ID" value="NZ_JAFLNM010000002.1"/>
</dbReference>
<organism evidence="7 8">
    <name type="scientific">Flagellimonas profundi</name>
    <dbReference type="NCBI Taxonomy" id="2915620"/>
    <lineage>
        <taxon>Bacteria</taxon>
        <taxon>Pseudomonadati</taxon>
        <taxon>Bacteroidota</taxon>
        <taxon>Flavobacteriia</taxon>
        <taxon>Flavobacteriales</taxon>
        <taxon>Flavobacteriaceae</taxon>
        <taxon>Flagellimonas</taxon>
    </lineage>
</organism>
<evidence type="ECO:0000256" key="4">
    <source>
        <dbReference type="ARBA" id="ARBA00023136"/>
    </source>
</evidence>
<feature type="transmembrane region" description="Helical" evidence="5">
    <location>
        <begin position="55"/>
        <end position="85"/>
    </location>
</feature>
<name>A0ABS3FHT9_9FLAO</name>